<dbReference type="InterPro" id="IPR007248">
    <property type="entry name" value="Mpv17_PMP22"/>
</dbReference>
<dbReference type="eggNOG" id="KOG1944">
    <property type="taxonomic scope" value="Eukaryota"/>
</dbReference>
<evidence type="ECO:0000256" key="3">
    <source>
        <dbReference type="ARBA" id="ARBA00022692"/>
    </source>
</evidence>
<dbReference type="GeneID" id="19046232"/>
<evidence type="ECO:0000256" key="6">
    <source>
        <dbReference type="RuleBase" id="RU363053"/>
    </source>
</evidence>
<sequence>MLFHAMLFHPVEFYQHLLASAPLPTKALTQGLIWGAGDLAAQSREGSGEAPALRRTASFFATGVGSGALWTTYYDAADALVSPLPGGALEHTAVSLALEQAVWCPIVFALYQIPASVLTNGGAPADVPAAVRRQLVPMLGANLRIWTPANVVIYNVPLQWRVLASNCVDLVWGYVCASFAADACEPGDEECIVDAADALATPVGSRRPALIVTRRSVSVDFFWRDSEGPVFRSKPSVLDGGDQTTVTSH</sequence>
<keyword evidence="3" id="KW-0812">Transmembrane</keyword>
<keyword evidence="8" id="KW-1185">Reference proteome</keyword>
<dbReference type="PANTHER" id="PTHR11266:SF121">
    <property type="entry name" value="OS09G0315000 PROTEIN"/>
    <property type="match status" value="1"/>
</dbReference>
<protein>
    <submittedName>
        <fullName evidence="7">Uncharacterized protein</fullName>
    </submittedName>
</protein>
<dbReference type="HOGENOM" id="CLU_1117441_0_0_1"/>
<evidence type="ECO:0000256" key="5">
    <source>
        <dbReference type="ARBA" id="ARBA00023136"/>
    </source>
</evidence>
<keyword evidence="5" id="KW-0472">Membrane</keyword>
<dbReference type="PaxDb" id="2903-EOD18231"/>
<organism evidence="7 8">
    <name type="scientific">Emiliania huxleyi (strain CCMP1516)</name>
    <dbReference type="NCBI Taxonomy" id="280463"/>
    <lineage>
        <taxon>Eukaryota</taxon>
        <taxon>Haptista</taxon>
        <taxon>Haptophyta</taxon>
        <taxon>Prymnesiophyceae</taxon>
        <taxon>Isochrysidales</taxon>
        <taxon>Noelaerhabdaceae</taxon>
        <taxon>Emiliania</taxon>
    </lineage>
</organism>
<accession>A0A0D3J3Z6</accession>
<dbReference type="Proteomes" id="UP000013827">
    <property type="component" value="Unassembled WGS sequence"/>
</dbReference>
<evidence type="ECO:0000256" key="4">
    <source>
        <dbReference type="ARBA" id="ARBA00022989"/>
    </source>
</evidence>
<comment type="subcellular location">
    <subcellularLocation>
        <location evidence="1">Membrane</location>
        <topology evidence="1">Multi-pass membrane protein</topology>
    </subcellularLocation>
</comment>
<dbReference type="RefSeq" id="XP_005770660.1">
    <property type="nucleotide sequence ID" value="XM_005770603.1"/>
</dbReference>
<evidence type="ECO:0000256" key="1">
    <source>
        <dbReference type="ARBA" id="ARBA00004141"/>
    </source>
</evidence>
<evidence type="ECO:0000256" key="2">
    <source>
        <dbReference type="ARBA" id="ARBA00006824"/>
    </source>
</evidence>
<keyword evidence="4" id="KW-1133">Transmembrane helix</keyword>
<dbReference type="AlphaFoldDB" id="A0A0D3J3Z6"/>
<evidence type="ECO:0000313" key="7">
    <source>
        <dbReference type="EnsemblProtists" id="EOD18231"/>
    </source>
</evidence>
<dbReference type="GO" id="GO:0016020">
    <property type="term" value="C:membrane"/>
    <property type="evidence" value="ECO:0007669"/>
    <property type="project" value="UniProtKB-SubCell"/>
</dbReference>
<reference evidence="7" key="2">
    <citation type="submission" date="2024-10" db="UniProtKB">
        <authorList>
            <consortium name="EnsemblProtists"/>
        </authorList>
    </citation>
    <scope>IDENTIFICATION</scope>
</reference>
<evidence type="ECO:0000313" key="8">
    <source>
        <dbReference type="Proteomes" id="UP000013827"/>
    </source>
</evidence>
<dbReference type="EnsemblProtists" id="EOD18231">
    <property type="protein sequence ID" value="EOD18231"/>
    <property type="gene ID" value="EMIHUDRAFT_196370"/>
</dbReference>
<dbReference type="PANTHER" id="PTHR11266">
    <property type="entry name" value="PEROXISOMAL MEMBRANE PROTEIN 2, PXMP2 MPV17"/>
    <property type="match status" value="1"/>
</dbReference>
<name>A0A0D3J3Z6_EMIH1</name>
<dbReference type="KEGG" id="ehx:EMIHUDRAFT_196370"/>
<proteinExistence type="inferred from homology"/>
<reference evidence="8" key="1">
    <citation type="journal article" date="2013" name="Nature">
        <title>Pan genome of the phytoplankton Emiliania underpins its global distribution.</title>
        <authorList>
            <person name="Read B.A."/>
            <person name="Kegel J."/>
            <person name="Klute M.J."/>
            <person name="Kuo A."/>
            <person name="Lefebvre S.C."/>
            <person name="Maumus F."/>
            <person name="Mayer C."/>
            <person name="Miller J."/>
            <person name="Monier A."/>
            <person name="Salamov A."/>
            <person name="Young J."/>
            <person name="Aguilar M."/>
            <person name="Claverie J.M."/>
            <person name="Frickenhaus S."/>
            <person name="Gonzalez K."/>
            <person name="Herman E.K."/>
            <person name="Lin Y.C."/>
            <person name="Napier J."/>
            <person name="Ogata H."/>
            <person name="Sarno A.F."/>
            <person name="Shmutz J."/>
            <person name="Schroeder D."/>
            <person name="de Vargas C."/>
            <person name="Verret F."/>
            <person name="von Dassow P."/>
            <person name="Valentin K."/>
            <person name="Van de Peer Y."/>
            <person name="Wheeler G."/>
            <person name="Dacks J.B."/>
            <person name="Delwiche C.F."/>
            <person name="Dyhrman S.T."/>
            <person name="Glockner G."/>
            <person name="John U."/>
            <person name="Richards T."/>
            <person name="Worden A.Z."/>
            <person name="Zhang X."/>
            <person name="Grigoriev I.V."/>
            <person name="Allen A.E."/>
            <person name="Bidle K."/>
            <person name="Borodovsky M."/>
            <person name="Bowler C."/>
            <person name="Brownlee C."/>
            <person name="Cock J.M."/>
            <person name="Elias M."/>
            <person name="Gladyshev V.N."/>
            <person name="Groth M."/>
            <person name="Guda C."/>
            <person name="Hadaegh A."/>
            <person name="Iglesias-Rodriguez M.D."/>
            <person name="Jenkins J."/>
            <person name="Jones B.M."/>
            <person name="Lawson T."/>
            <person name="Leese F."/>
            <person name="Lindquist E."/>
            <person name="Lobanov A."/>
            <person name="Lomsadze A."/>
            <person name="Malik S.B."/>
            <person name="Marsh M.E."/>
            <person name="Mackinder L."/>
            <person name="Mock T."/>
            <person name="Mueller-Roeber B."/>
            <person name="Pagarete A."/>
            <person name="Parker M."/>
            <person name="Probert I."/>
            <person name="Quesneville H."/>
            <person name="Raines C."/>
            <person name="Rensing S.A."/>
            <person name="Riano-Pachon D.M."/>
            <person name="Richier S."/>
            <person name="Rokitta S."/>
            <person name="Shiraiwa Y."/>
            <person name="Soanes D.M."/>
            <person name="van der Giezen M."/>
            <person name="Wahlund T.M."/>
            <person name="Williams B."/>
            <person name="Wilson W."/>
            <person name="Wolfe G."/>
            <person name="Wurch L.L."/>
        </authorList>
    </citation>
    <scope>NUCLEOTIDE SEQUENCE</scope>
</reference>
<comment type="similarity">
    <text evidence="2 6">Belongs to the peroxisomal membrane protein PXMP2/4 family.</text>
</comment>
<dbReference type="Pfam" id="PF04117">
    <property type="entry name" value="Mpv17_PMP22"/>
    <property type="match status" value="1"/>
</dbReference>
<dbReference type="GO" id="GO:0005737">
    <property type="term" value="C:cytoplasm"/>
    <property type="evidence" value="ECO:0007669"/>
    <property type="project" value="TreeGrafter"/>
</dbReference>